<accession>A0A7S4AX83</accession>
<sequence length="330" mass="36732">MSSSSSFTLSPHNIYAHRLNNSAALCIEIGHYERAISSLQRALKLCERQVSESLSSNGDAVAACCQYSECTLDGCIAFSETNSLFFTSNSNSSSIQLASCNPPIPVATHASTSDAPTNSPRCTKRRRIQETANNSNSTSSTVSSSITTITSQSYIYKTPIRVQRKGHEMGSMFYMIVLFNLALACQLKAIACLRSQQQQLSSNTKYIMAAKTAAREARLLYELILNYWSRIEQQEPRYKTSSDYYYSSIRFRMILSNNLSQLYRLTKDTTQERECLEDLLSTILVVQTRITTQSSTTDDNKNTNCHGDHLDGFLSNTATLTMRDHSAGVA</sequence>
<gene>
    <name evidence="1" type="ORF">PAUS00366_LOCUS22691</name>
</gene>
<dbReference type="AlphaFoldDB" id="A0A7S4AX83"/>
<proteinExistence type="predicted"/>
<evidence type="ECO:0000313" key="1">
    <source>
        <dbReference type="EMBL" id="CAE0729906.1"/>
    </source>
</evidence>
<dbReference type="EMBL" id="HBIX01034712">
    <property type="protein sequence ID" value="CAE0729906.1"/>
    <property type="molecule type" value="Transcribed_RNA"/>
</dbReference>
<reference evidence="1" key="1">
    <citation type="submission" date="2021-01" db="EMBL/GenBank/DDBJ databases">
        <authorList>
            <person name="Corre E."/>
            <person name="Pelletier E."/>
            <person name="Niang G."/>
            <person name="Scheremetjew M."/>
            <person name="Finn R."/>
            <person name="Kale V."/>
            <person name="Holt S."/>
            <person name="Cochrane G."/>
            <person name="Meng A."/>
            <person name="Brown T."/>
            <person name="Cohen L."/>
        </authorList>
    </citation>
    <scope>NUCLEOTIDE SEQUENCE</scope>
    <source>
        <strain evidence="1">10249 10 AB</strain>
    </source>
</reference>
<organism evidence="1">
    <name type="scientific">Pseudo-nitzschia australis</name>
    <dbReference type="NCBI Taxonomy" id="44445"/>
    <lineage>
        <taxon>Eukaryota</taxon>
        <taxon>Sar</taxon>
        <taxon>Stramenopiles</taxon>
        <taxon>Ochrophyta</taxon>
        <taxon>Bacillariophyta</taxon>
        <taxon>Bacillariophyceae</taxon>
        <taxon>Bacillariophycidae</taxon>
        <taxon>Bacillariales</taxon>
        <taxon>Bacillariaceae</taxon>
        <taxon>Pseudo-nitzschia</taxon>
    </lineage>
</organism>
<protein>
    <submittedName>
        <fullName evidence="1">Uncharacterized protein</fullName>
    </submittedName>
</protein>
<name>A0A7S4AX83_9STRA</name>